<sequence length="449" mass="48946">MSNTFRIITEMNNRAKLKAMVCVSAALVCLYMILPDRGQAKPRTLVSQDRDSQNGVVKFDQAPIGEGQEQVPGPIAVRRDQALPAQGGREGRGESLIIPPQKPAVQRPVVLNQGLPSNSGAITKPDRPVQPRPEIPANPQSAQQHGGPAKEGVVQQEVKGLVDQPEIPALLAGQLDLHPDVNIVSSSLPAGSNRTGVDCVPLPMSPRAGVKICIYPINEDKWVSGSLKMNRLWEEDLVLKMQAALQADPSMMLVDLGSNLGMYALFAAAMGRTVLAVEMLPSNVMMIQRSLTLSGLAGKVLIINNALYRDHRTLQIRFMANNIGGSRLNTSKVYENVDSSRPAVSVRTICLDDLGPLLQARTVFLKMDIENSEHHALACAHSFFRQVKVKVVQIEWLHRTPEEAGQISDFLFRHGFALSQSPLSYLPLPPNTPVTGDVYFLNKSAFGIV</sequence>
<feature type="region of interest" description="Disordered" evidence="1">
    <location>
        <begin position="112"/>
        <end position="154"/>
    </location>
</feature>
<evidence type="ECO:0000313" key="4">
    <source>
        <dbReference type="Proteomes" id="UP000271974"/>
    </source>
</evidence>
<dbReference type="InterPro" id="IPR006342">
    <property type="entry name" value="FkbM_mtfrase"/>
</dbReference>
<dbReference type="Pfam" id="PF05050">
    <property type="entry name" value="Methyltransf_21"/>
    <property type="match status" value="1"/>
</dbReference>
<proteinExistence type="predicted"/>
<evidence type="ECO:0000313" key="3">
    <source>
        <dbReference type="EMBL" id="RUS87011.1"/>
    </source>
</evidence>
<name>A0A3S0ZZP4_ELYCH</name>
<evidence type="ECO:0000256" key="1">
    <source>
        <dbReference type="SAM" id="MobiDB-lite"/>
    </source>
</evidence>
<dbReference type="OrthoDB" id="430136at2759"/>
<accession>A0A3S0ZZP4</accession>
<organism evidence="3 4">
    <name type="scientific">Elysia chlorotica</name>
    <name type="common">Eastern emerald elysia</name>
    <name type="synonym">Sea slug</name>
    <dbReference type="NCBI Taxonomy" id="188477"/>
    <lineage>
        <taxon>Eukaryota</taxon>
        <taxon>Metazoa</taxon>
        <taxon>Spiralia</taxon>
        <taxon>Lophotrochozoa</taxon>
        <taxon>Mollusca</taxon>
        <taxon>Gastropoda</taxon>
        <taxon>Heterobranchia</taxon>
        <taxon>Euthyneura</taxon>
        <taxon>Panpulmonata</taxon>
        <taxon>Sacoglossa</taxon>
        <taxon>Placobranchoidea</taxon>
        <taxon>Plakobranchidae</taxon>
        <taxon>Elysia</taxon>
    </lineage>
</organism>
<feature type="domain" description="Methyltransferase FkbM" evidence="2">
    <location>
        <begin position="257"/>
        <end position="416"/>
    </location>
</feature>
<dbReference type="NCBIfam" id="TIGR01444">
    <property type="entry name" value="fkbM_fam"/>
    <property type="match status" value="1"/>
</dbReference>
<dbReference type="SUPFAM" id="SSF53335">
    <property type="entry name" value="S-adenosyl-L-methionine-dependent methyltransferases"/>
    <property type="match status" value="1"/>
</dbReference>
<protein>
    <recommendedName>
        <fullName evidence="2">Methyltransferase FkbM domain-containing protein</fullName>
    </recommendedName>
</protein>
<dbReference type="PANTHER" id="PTHR34203:SF15">
    <property type="entry name" value="SLL1173 PROTEIN"/>
    <property type="match status" value="1"/>
</dbReference>
<dbReference type="InterPro" id="IPR029063">
    <property type="entry name" value="SAM-dependent_MTases_sf"/>
</dbReference>
<reference evidence="3 4" key="1">
    <citation type="submission" date="2019-01" db="EMBL/GenBank/DDBJ databases">
        <title>A draft genome assembly of the solar-powered sea slug Elysia chlorotica.</title>
        <authorList>
            <person name="Cai H."/>
            <person name="Li Q."/>
            <person name="Fang X."/>
            <person name="Li J."/>
            <person name="Curtis N.E."/>
            <person name="Altenburger A."/>
            <person name="Shibata T."/>
            <person name="Feng M."/>
            <person name="Maeda T."/>
            <person name="Schwartz J.A."/>
            <person name="Shigenobu S."/>
            <person name="Lundholm N."/>
            <person name="Nishiyama T."/>
            <person name="Yang H."/>
            <person name="Hasebe M."/>
            <person name="Li S."/>
            <person name="Pierce S.K."/>
            <person name="Wang J."/>
        </authorList>
    </citation>
    <scope>NUCLEOTIDE SEQUENCE [LARGE SCALE GENOMIC DNA]</scope>
    <source>
        <strain evidence="3">EC2010</strain>
        <tissue evidence="3">Whole organism of an adult</tissue>
    </source>
</reference>
<keyword evidence="4" id="KW-1185">Reference proteome</keyword>
<dbReference type="InterPro" id="IPR052514">
    <property type="entry name" value="SAM-dependent_MTase"/>
</dbReference>
<gene>
    <name evidence="3" type="ORF">EGW08_005249</name>
</gene>
<evidence type="ECO:0000259" key="2">
    <source>
        <dbReference type="Pfam" id="PF05050"/>
    </source>
</evidence>
<dbReference type="Gene3D" id="3.40.50.150">
    <property type="entry name" value="Vaccinia Virus protein VP39"/>
    <property type="match status" value="1"/>
</dbReference>
<dbReference type="EMBL" id="RQTK01000122">
    <property type="protein sequence ID" value="RUS87011.1"/>
    <property type="molecule type" value="Genomic_DNA"/>
</dbReference>
<dbReference type="PANTHER" id="PTHR34203">
    <property type="entry name" value="METHYLTRANSFERASE, FKBM FAMILY PROTEIN"/>
    <property type="match status" value="1"/>
</dbReference>
<dbReference type="AlphaFoldDB" id="A0A3S0ZZP4"/>
<dbReference type="Proteomes" id="UP000271974">
    <property type="component" value="Unassembled WGS sequence"/>
</dbReference>
<comment type="caution">
    <text evidence="3">The sequence shown here is derived from an EMBL/GenBank/DDBJ whole genome shotgun (WGS) entry which is preliminary data.</text>
</comment>